<evidence type="ECO:0000313" key="4">
    <source>
        <dbReference type="Proteomes" id="UP000077177"/>
    </source>
</evidence>
<name>A0A172TXQ7_9BACT</name>
<dbReference type="Proteomes" id="UP000077177">
    <property type="component" value="Chromosome"/>
</dbReference>
<dbReference type="EMBL" id="CP011390">
    <property type="protein sequence ID" value="ANE51758.1"/>
    <property type="molecule type" value="Genomic_DNA"/>
</dbReference>
<keyword evidence="2" id="KW-0732">Signal</keyword>
<dbReference type="STRING" id="1492898.SY85_15900"/>
<organism evidence="3 4">
    <name type="scientific">Flavisolibacter tropicus</name>
    <dbReference type="NCBI Taxonomy" id="1492898"/>
    <lineage>
        <taxon>Bacteria</taxon>
        <taxon>Pseudomonadati</taxon>
        <taxon>Bacteroidota</taxon>
        <taxon>Chitinophagia</taxon>
        <taxon>Chitinophagales</taxon>
        <taxon>Chitinophagaceae</taxon>
        <taxon>Flavisolibacter</taxon>
    </lineage>
</organism>
<feature type="chain" id="PRO_5008001355" description="Lipoprotein" evidence="2">
    <location>
        <begin position="23"/>
        <end position="216"/>
    </location>
</feature>
<accession>A0A172TXQ7</accession>
<dbReference type="KEGG" id="fla:SY85_15900"/>
<reference evidence="4" key="1">
    <citation type="submission" date="2015-01" db="EMBL/GenBank/DDBJ databases">
        <title>Flavisolibacter sp./LCS9/ whole genome sequencing.</title>
        <authorList>
            <person name="Kim M.K."/>
            <person name="Srinivasan S."/>
            <person name="Lee J.-J."/>
        </authorList>
    </citation>
    <scope>NUCLEOTIDE SEQUENCE [LARGE SCALE GENOMIC DNA]</scope>
    <source>
        <strain evidence="4">LCS9</strain>
    </source>
</reference>
<protein>
    <recommendedName>
        <fullName evidence="5">Lipoprotein</fullName>
    </recommendedName>
</protein>
<evidence type="ECO:0000313" key="3">
    <source>
        <dbReference type="EMBL" id="ANE51758.1"/>
    </source>
</evidence>
<dbReference type="PROSITE" id="PS51257">
    <property type="entry name" value="PROKAR_LIPOPROTEIN"/>
    <property type="match status" value="1"/>
</dbReference>
<evidence type="ECO:0008006" key="5">
    <source>
        <dbReference type="Google" id="ProtNLM"/>
    </source>
</evidence>
<gene>
    <name evidence="3" type="ORF">SY85_15900</name>
</gene>
<dbReference type="AlphaFoldDB" id="A0A172TXQ7"/>
<dbReference type="OrthoDB" id="680830at2"/>
<keyword evidence="4" id="KW-1185">Reference proteome</keyword>
<dbReference type="RefSeq" id="WP_066405882.1">
    <property type="nucleotide sequence ID" value="NZ_CP011390.1"/>
</dbReference>
<evidence type="ECO:0000256" key="2">
    <source>
        <dbReference type="SAM" id="SignalP"/>
    </source>
</evidence>
<feature type="compositionally biased region" description="Low complexity" evidence="1">
    <location>
        <begin position="28"/>
        <end position="45"/>
    </location>
</feature>
<feature type="region of interest" description="Disordered" evidence="1">
    <location>
        <begin position="161"/>
        <end position="180"/>
    </location>
</feature>
<evidence type="ECO:0000256" key="1">
    <source>
        <dbReference type="SAM" id="MobiDB-lite"/>
    </source>
</evidence>
<feature type="signal peptide" evidence="2">
    <location>
        <begin position="1"/>
        <end position="22"/>
    </location>
</feature>
<sequence>MKTTTIFSLLATSLTVGFVACGENGNNTDSGDTTVTASTTTESSTTTTTSTVNYAAMADSFSVGNNEGRYLDPKTGKSIKIRVDPQSGRRVNAATGEPVWRYVDNRTWWVYGGDDWEPQGEARMEGSNLQYKGENDAWVTYDEKWPDDNTKMEAWKTKYADGSKEEMQENGNQKYKDSDIKIKTEKDGDFRIKTKDGIKIKKDEDGVRVKDKKDNK</sequence>
<feature type="region of interest" description="Disordered" evidence="1">
    <location>
        <begin position="24"/>
        <end position="45"/>
    </location>
</feature>
<proteinExistence type="predicted"/>
<reference evidence="3 4" key="2">
    <citation type="journal article" date="2016" name="Int. J. Syst. Evol. Microbiol.">
        <title>Flavisolibacter tropicus sp. nov., isolated from tropical soil.</title>
        <authorList>
            <person name="Lee J.J."/>
            <person name="Kang M.S."/>
            <person name="Kim G.S."/>
            <person name="Lee C.S."/>
            <person name="Lim S."/>
            <person name="Lee J."/>
            <person name="Roh S.H."/>
            <person name="Kang H."/>
            <person name="Ha J.M."/>
            <person name="Bae S."/>
            <person name="Jung H.Y."/>
            <person name="Kim M.K."/>
        </authorList>
    </citation>
    <scope>NUCLEOTIDE SEQUENCE [LARGE SCALE GENOMIC DNA]</scope>
    <source>
        <strain evidence="3 4">LCS9</strain>
    </source>
</reference>